<dbReference type="Pfam" id="PF00528">
    <property type="entry name" value="BPD_transp_1"/>
    <property type="match status" value="1"/>
</dbReference>
<evidence type="ECO:0000256" key="6">
    <source>
        <dbReference type="ARBA" id="ARBA00023136"/>
    </source>
</evidence>
<feature type="transmembrane region" description="Helical" evidence="7">
    <location>
        <begin position="104"/>
        <end position="124"/>
    </location>
</feature>
<keyword evidence="4 7" id="KW-0812">Transmembrane</keyword>
<dbReference type="PANTHER" id="PTHR30193:SF37">
    <property type="entry name" value="INNER MEMBRANE ABC TRANSPORTER PERMEASE PROTEIN YCJO"/>
    <property type="match status" value="1"/>
</dbReference>
<keyword evidence="10" id="KW-1185">Reference proteome</keyword>
<keyword evidence="2 7" id="KW-0813">Transport</keyword>
<feature type="transmembrane region" description="Helical" evidence="7">
    <location>
        <begin position="200"/>
        <end position="224"/>
    </location>
</feature>
<dbReference type="InterPro" id="IPR051393">
    <property type="entry name" value="ABC_transporter_permease"/>
</dbReference>
<evidence type="ECO:0000256" key="1">
    <source>
        <dbReference type="ARBA" id="ARBA00004651"/>
    </source>
</evidence>
<dbReference type="PANTHER" id="PTHR30193">
    <property type="entry name" value="ABC TRANSPORTER PERMEASE PROTEIN"/>
    <property type="match status" value="1"/>
</dbReference>
<dbReference type="PROSITE" id="PS50928">
    <property type="entry name" value="ABC_TM1"/>
    <property type="match status" value="1"/>
</dbReference>
<dbReference type="AlphaFoldDB" id="A0A6N7QYV6"/>
<evidence type="ECO:0000256" key="4">
    <source>
        <dbReference type="ARBA" id="ARBA00022692"/>
    </source>
</evidence>
<dbReference type="Proteomes" id="UP000435187">
    <property type="component" value="Unassembled WGS sequence"/>
</dbReference>
<name>A0A6N7QYV6_9BACI</name>
<feature type="domain" description="ABC transmembrane type-1" evidence="8">
    <location>
        <begin position="66"/>
        <end position="280"/>
    </location>
</feature>
<dbReference type="GO" id="GO:0055085">
    <property type="term" value="P:transmembrane transport"/>
    <property type="evidence" value="ECO:0007669"/>
    <property type="project" value="InterPro"/>
</dbReference>
<feature type="transmembrane region" description="Helical" evidence="7">
    <location>
        <begin position="7"/>
        <end position="25"/>
    </location>
</feature>
<evidence type="ECO:0000259" key="8">
    <source>
        <dbReference type="PROSITE" id="PS50928"/>
    </source>
</evidence>
<keyword evidence="3" id="KW-1003">Cell membrane</keyword>
<reference evidence="9 10" key="1">
    <citation type="submission" date="2019-10" db="EMBL/GenBank/DDBJ databases">
        <title>Gracilibacillus salitolerans sp. nov., a moderate halophile isolated from a saline soil in northwest China.</title>
        <authorList>
            <person name="Gan L."/>
        </authorList>
    </citation>
    <scope>NUCLEOTIDE SEQUENCE [LARGE SCALE GENOMIC DNA]</scope>
    <source>
        <strain evidence="9 10">TP2-8</strain>
    </source>
</reference>
<sequence>MVRQRMLTLICFIVPTLLFYIYFFLNPVIDTFYNSLFDWDGISPKVFLFVDNYIELFTDPIFYKSLLNTFYWVFLVLVVQIPIGFFLAYFIYQRVKGYKFLRTVYFIPVITSSVAVSLAFSFIYEAQFGILNSFLKLIGLDNLTTAWLQDSITAMTAVSLPFVWNYIGLMMVILYSGLQSVPDELIEAAEMDGVNPLQKIVYVILPSLRNVLVICLVLGISYAFKQFDYVLLLTNGGPVHLTEVTGTYMYKQGFSESRYGYGNAIAITMMFIVIVFTMVINRMLQPKDI</sequence>
<organism evidence="9 10">
    <name type="scientific">Gracilibacillus thailandensis</name>
    <dbReference type="NCBI Taxonomy" id="563735"/>
    <lineage>
        <taxon>Bacteria</taxon>
        <taxon>Bacillati</taxon>
        <taxon>Bacillota</taxon>
        <taxon>Bacilli</taxon>
        <taxon>Bacillales</taxon>
        <taxon>Bacillaceae</taxon>
        <taxon>Gracilibacillus</taxon>
    </lineage>
</organism>
<comment type="similarity">
    <text evidence="7">Belongs to the binding-protein-dependent transport system permease family.</text>
</comment>
<comment type="caution">
    <text evidence="9">The sequence shown here is derived from an EMBL/GenBank/DDBJ whole genome shotgun (WGS) entry which is preliminary data.</text>
</comment>
<dbReference type="InterPro" id="IPR000515">
    <property type="entry name" value="MetI-like"/>
</dbReference>
<comment type="subcellular location">
    <subcellularLocation>
        <location evidence="1 7">Cell membrane</location>
        <topology evidence="1 7">Multi-pass membrane protein</topology>
    </subcellularLocation>
</comment>
<dbReference type="SUPFAM" id="SSF161098">
    <property type="entry name" value="MetI-like"/>
    <property type="match status" value="1"/>
</dbReference>
<dbReference type="RefSeq" id="WP_153835856.1">
    <property type="nucleotide sequence ID" value="NZ_JBHUMW010000052.1"/>
</dbReference>
<keyword evidence="5 7" id="KW-1133">Transmembrane helix</keyword>
<gene>
    <name evidence="9" type="ORF">GH885_13035</name>
</gene>
<accession>A0A6N7QYV6</accession>
<dbReference type="InterPro" id="IPR035906">
    <property type="entry name" value="MetI-like_sf"/>
</dbReference>
<protein>
    <submittedName>
        <fullName evidence="9">ABC transporter permease subunit</fullName>
    </submittedName>
</protein>
<proteinExistence type="inferred from homology"/>
<feature type="transmembrane region" description="Helical" evidence="7">
    <location>
        <begin position="70"/>
        <end position="92"/>
    </location>
</feature>
<evidence type="ECO:0000256" key="2">
    <source>
        <dbReference type="ARBA" id="ARBA00022448"/>
    </source>
</evidence>
<keyword evidence="6 7" id="KW-0472">Membrane</keyword>
<evidence type="ECO:0000313" key="9">
    <source>
        <dbReference type="EMBL" id="MRI67258.1"/>
    </source>
</evidence>
<evidence type="ECO:0000256" key="3">
    <source>
        <dbReference type="ARBA" id="ARBA00022475"/>
    </source>
</evidence>
<dbReference type="GO" id="GO:0005886">
    <property type="term" value="C:plasma membrane"/>
    <property type="evidence" value="ECO:0007669"/>
    <property type="project" value="UniProtKB-SubCell"/>
</dbReference>
<dbReference type="CDD" id="cd06261">
    <property type="entry name" value="TM_PBP2"/>
    <property type="match status" value="1"/>
</dbReference>
<dbReference type="Gene3D" id="1.10.3720.10">
    <property type="entry name" value="MetI-like"/>
    <property type="match status" value="1"/>
</dbReference>
<feature type="transmembrane region" description="Helical" evidence="7">
    <location>
        <begin position="259"/>
        <end position="280"/>
    </location>
</feature>
<evidence type="ECO:0000256" key="7">
    <source>
        <dbReference type="RuleBase" id="RU363032"/>
    </source>
</evidence>
<evidence type="ECO:0000313" key="10">
    <source>
        <dbReference type="Proteomes" id="UP000435187"/>
    </source>
</evidence>
<feature type="transmembrane region" description="Helical" evidence="7">
    <location>
        <begin position="152"/>
        <end position="175"/>
    </location>
</feature>
<dbReference type="EMBL" id="WJEE01000028">
    <property type="protein sequence ID" value="MRI67258.1"/>
    <property type="molecule type" value="Genomic_DNA"/>
</dbReference>
<evidence type="ECO:0000256" key="5">
    <source>
        <dbReference type="ARBA" id="ARBA00022989"/>
    </source>
</evidence>